<protein>
    <submittedName>
        <fullName evidence="2">Uncharacterized protein</fullName>
    </submittedName>
</protein>
<feature type="region of interest" description="Disordered" evidence="1">
    <location>
        <begin position="1"/>
        <end position="33"/>
    </location>
</feature>
<evidence type="ECO:0000313" key="3">
    <source>
        <dbReference type="Proteomes" id="UP001287286"/>
    </source>
</evidence>
<evidence type="ECO:0000256" key="1">
    <source>
        <dbReference type="SAM" id="MobiDB-lite"/>
    </source>
</evidence>
<organism evidence="2 3">
    <name type="scientific">Purpureocillium lilacinum</name>
    <name type="common">Paecilomyces lilacinus</name>
    <dbReference type="NCBI Taxonomy" id="33203"/>
    <lineage>
        <taxon>Eukaryota</taxon>
        <taxon>Fungi</taxon>
        <taxon>Dikarya</taxon>
        <taxon>Ascomycota</taxon>
        <taxon>Pezizomycotina</taxon>
        <taxon>Sordariomycetes</taxon>
        <taxon>Hypocreomycetidae</taxon>
        <taxon>Hypocreales</taxon>
        <taxon>Ophiocordycipitaceae</taxon>
        <taxon>Purpureocillium</taxon>
    </lineage>
</organism>
<dbReference type="Proteomes" id="UP001287286">
    <property type="component" value="Unassembled WGS sequence"/>
</dbReference>
<keyword evidence="3" id="KW-1185">Reference proteome</keyword>
<gene>
    <name evidence="2" type="ORF">Purlil1_11476</name>
</gene>
<sequence>MRPSASPGLADEEPTRPANGRHATMMDSAHATPPPLFYEQEVLSRRSSKLPYERSRWFFNAAAACSGLRAAYTPREAEHQAMLALPFRDERRDSVGVEQKRAATNPASVDATPSSYRFAEKTRLLSAFQNAEDTSLGKRLGGCGS</sequence>
<dbReference type="EMBL" id="JAWRVI010000070">
    <property type="protein sequence ID" value="KAK4081884.1"/>
    <property type="molecule type" value="Genomic_DNA"/>
</dbReference>
<name>A0ABR0BJE7_PURLI</name>
<comment type="caution">
    <text evidence="2">The sequence shown here is derived from an EMBL/GenBank/DDBJ whole genome shotgun (WGS) entry which is preliminary data.</text>
</comment>
<reference evidence="2 3" key="1">
    <citation type="journal article" date="2024" name="Microbiol. Resour. Announc.">
        <title>Genome annotations for the ascomycete fungi Trichoderma harzianum, Trichoderma aggressivum, and Purpureocillium lilacinum.</title>
        <authorList>
            <person name="Beijen E.P.W."/>
            <person name="Ohm R.A."/>
        </authorList>
    </citation>
    <scope>NUCLEOTIDE SEQUENCE [LARGE SCALE GENOMIC DNA]</scope>
    <source>
        <strain evidence="2 3">CBS 150709</strain>
    </source>
</reference>
<evidence type="ECO:0000313" key="2">
    <source>
        <dbReference type="EMBL" id="KAK4081884.1"/>
    </source>
</evidence>
<proteinExistence type="predicted"/>
<accession>A0ABR0BJE7</accession>